<dbReference type="RefSeq" id="WP_190350830.1">
    <property type="nucleotide sequence ID" value="NZ_JACJPY010000026.1"/>
</dbReference>
<proteinExistence type="inferred from homology"/>
<keyword evidence="9" id="KW-1185">Reference proteome</keyword>
<comment type="caution">
    <text evidence="8">The sequence shown here is derived from an EMBL/GenBank/DDBJ whole genome shotgun (WGS) entry which is preliminary data.</text>
</comment>
<comment type="similarity">
    <text evidence="1 7">Belongs to the heat shock protein 70 family.</text>
</comment>
<dbReference type="GO" id="GO:0140662">
    <property type="term" value="F:ATP-dependent protein folding chaperone"/>
    <property type="evidence" value="ECO:0007669"/>
    <property type="project" value="InterPro"/>
</dbReference>
<dbReference type="Gene3D" id="3.90.640.10">
    <property type="entry name" value="Actin, Chain A, domain 4"/>
    <property type="match status" value="1"/>
</dbReference>
<reference evidence="8" key="2">
    <citation type="submission" date="2020-08" db="EMBL/GenBank/DDBJ databases">
        <authorList>
            <person name="Chen M."/>
            <person name="Teng W."/>
            <person name="Zhao L."/>
            <person name="Hu C."/>
            <person name="Zhou Y."/>
            <person name="Han B."/>
            <person name="Song L."/>
            <person name="Shu W."/>
        </authorList>
    </citation>
    <scope>NUCLEOTIDE SEQUENCE</scope>
    <source>
        <strain evidence="8">FACHB-1277</strain>
    </source>
</reference>
<dbReference type="GO" id="GO:0005524">
    <property type="term" value="F:ATP binding"/>
    <property type="evidence" value="ECO:0007669"/>
    <property type="project" value="UniProtKB-KW"/>
</dbReference>
<accession>A0A926Z699</accession>
<dbReference type="PRINTS" id="PR00301">
    <property type="entry name" value="HEATSHOCK70"/>
</dbReference>
<name>A0A926Z699_9CYAN</name>
<keyword evidence="5" id="KW-0346">Stress response</keyword>
<dbReference type="EMBL" id="JACJPY010000026">
    <property type="protein sequence ID" value="MBD2150468.1"/>
    <property type="molecule type" value="Genomic_DNA"/>
</dbReference>
<keyword evidence="2" id="KW-0597">Phosphoprotein</keyword>
<evidence type="ECO:0000313" key="8">
    <source>
        <dbReference type="EMBL" id="MBD2150468.1"/>
    </source>
</evidence>
<evidence type="ECO:0000256" key="1">
    <source>
        <dbReference type="ARBA" id="ARBA00007381"/>
    </source>
</evidence>
<dbReference type="FunFam" id="3.90.640.10:FF:000003">
    <property type="entry name" value="Molecular chaperone DnaK"/>
    <property type="match status" value="1"/>
</dbReference>
<keyword evidence="3 7" id="KW-0547">Nucleotide-binding</keyword>
<gene>
    <name evidence="8" type="ORF">H6F44_10100</name>
</gene>
<reference evidence="8" key="1">
    <citation type="journal article" date="2015" name="ISME J.">
        <title>Draft Genome Sequence of Streptomyces incarnatus NRRL8089, which Produces the Nucleoside Antibiotic Sinefungin.</title>
        <authorList>
            <person name="Oshima K."/>
            <person name="Hattori M."/>
            <person name="Shimizu H."/>
            <person name="Fukuda K."/>
            <person name="Nemoto M."/>
            <person name="Inagaki K."/>
            <person name="Tamura T."/>
        </authorList>
    </citation>
    <scope>NUCLEOTIDE SEQUENCE</scope>
    <source>
        <strain evidence="8">FACHB-1277</strain>
    </source>
</reference>
<evidence type="ECO:0000256" key="7">
    <source>
        <dbReference type="RuleBase" id="RU003322"/>
    </source>
</evidence>
<evidence type="ECO:0000256" key="5">
    <source>
        <dbReference type="ARBA" id="ARBA00023016"/>
    </source>
</evidence>
<dbReference type="SUPFAM" id="SSF53067">
    <property type="entry name" value="Actin-like ATPase domain"/>
    <property type="match status" value="2"/>
</dbReference>
<dbReference type="SUPFAM" id="SSF100920">
    <property type="entry name" value="Heat shock protein 70kD (HSP70), peptide-binding domain"/>
    <property type="match status" value="1"/>
</dbReference>
<dbReference type="PANTHER" id="PTHR19375">
    <property type="entry name" value="HEAT SHOCK PROTEIN 70KDA"/>
    <property type="match status" value="1"/>
</dbReference>
<dbReference type="Proteomes" id="UP000631421">
    <property type="component" value="Unassembled WGS sequence"/>
</dbReference>
<dbReference type="InterPro" id="IPR043129">
    <property type="entry name" value="ATPase_NBD"/>
</dbReference>
<evidence type="ECO:0000256" key="2">
    <source>
        <dbReference type="ARBA" id="ARBA00022553"/>
    </source>
</evidence>
<dbReference type="PROSITE" id="PS00329">
    <property type="entry name" value="HSP70_2"/>
    <property type="match status" value="1"/>
</dbReference>
<evidence type="ECO:0000313" key="9">
    <source>
        <dbReference type="Proteomes" id="UP000631421"/>
    </source>
</evidence>
<dbReference type="Pfam" id="PF00012">
    <property type="entry name" value="HSP70"/>
    <property type="match status" value="1"/>
</dbReference>
<dbReference type="Gene3D" id="3.30.420.40">
    <property type="match status" value="2"/>
</dbReference>
<dbReference type="AlphaFoldDB" id="A0A926Z699"/>
<protein>
    <submittedName>
        <fullName evidence="8">Hsp70 family protein</fullName>
    </submittedName>
</protein>
<organism evidence="8 9">
    <name type="scientific">Pseudanabaena cinerea FACHB-1277</name>
    <dbReference type="NCBI Taxonomy" id="2949581"/>
    <lineage>
        <taxon>Bacteria</taxon>
        <taxon>Bacillati</taxon>
        <taxon>Cyanobacteriota</taxon>
        <taxon>Cyanophyceae</taxon>
        <taxon>Pseudanabaenales</taxon>
        <taxon>Pseudanabaenaceae</taxon>
        <taxon>Pseudanabaena</taxon>
        <taxon>Pseudanabaena cinerea</taxon>
    </lineage>
</organism>
<evidence type="ECO:0000256" key="4">
    <source>
        <dbReference type="ARBA" id="ARBA00022840"/>
    </source>
</evidence>
<keyword evidence="6" id="KW-0143">Chaperone</keyword>
<sequence>MGYSIGIDLGTTNSVACVWRRGTVETIPIDGRATMPSALSVRPDGALLVGQSAKKRAELEPEQSITSAKRYIGDGKTQWQIGNKIYTPMDAAATVLKQLKTAAEKYLGESVSEAVITVPAYFNNNQKRDTKLAGEAAGFKVLQLLPEPTAAAISYGLDRGKDQTLLVYDLGGGTFDVSVLSVKGNRFQAIAVDGDFNLGGDDFDLVLVEYLISILKRRSQFDLESFLDKSKTKGLGTPHEILVAKQRLKEAAEKAKIELSQSNRTQITIPEILGVALDEGITIDTYNRLIAPLVDRTITKTRAVLKASKLNPDDIDRVILVGGSTRNKLVRSRIAETIKDPFISDRVDEVVAQGAAIVAGGLSSPEEDIVPIEFHNITPFSLGVCAYRGDDRSRLINSIIIPKNSPVPCVKSKPYQLRTRKNQNNQLDVYMLQGESEDPAQCLILGKYIFSNITHVLGIPARIEIEYGYDRSGIITVSATEKSTGKTLPLTIEAIPDSPNDMSWLTGNIDSQDNVQSPYTVHAGQQRIPGAITDQYGNALGSQYDLVANNAFDDCLIAVLHLYTGENFDFKLPESALKEKGFKIHRWTSVPTINDFARVLDESCQLWVISNTTQLLNAQHLQEIRNFFDSGRGLYIWGDNDPYYADANYVSNGIFGCGMHGNAAGDQVLKPQNKPDSSGAGFISHLITTGLEYLYEGVTVATVQSNHQLQPLVYGSANNIVTSIYDQDGKRAIIDGGFTRLFYKWDTAGTGRYIKNAAGWLVNYERFWR</sequence>
<dbReference type="InterPro" id="IPR013126">
    <property type="entry name" value="Hsp_70_fam"/>
</dbReference>
<keyword evidence="4 7" id="KW-0067">ATP-binding</keyword>
<dbReference type="Gene3D" id="2.60.34.10">
    <property type="entry name" value="Substrate Binding Domain Of DNAk, Chain A, domain 1"/>
    <property type="match status" value="1"/>
</dbReference>
<evidence type="ECO:0000256" key="3">
    <source>
        <dbReference type="ARBA" id="ARBA00022741"/>
    </source>
</evidence>
<dbReference type="CDD" id="cd24029">
    <property type="entry name" value="ASKHA_NBD_HSP70_DnaK_HscA_HscC"/>
    <property type="match status" value="1"/>
</dbReference>
<evidence type="ECO:0000256" key="6">
    <source>
        <dbReference type="ARBA" id="ARBA00023186"/>
    </source>
</evidence>
<dbReference type="InterPro" id="IPR029047">
    <property type="entry name" value="HSP70_peptide-bd_sf"/>
</dbReference>
<dbReference type="FunFam" id="3.30.420.40:FF:000071">
    <property type="entry name" value="Molecular chaperone DnaK"/>
    <property type="match status" value="1"/>
</dbReference>
<dbReference type="InterPro" id="IPR018181">
    <property type="entry name" value="Heat_shock_70_CS"/>
</dbReference>
<dbReference type="PROSITE" id="PS00297">
    <property type="entry name" value="HSP70_1"/>
    <property type="match status" value="1"/>
</dbReference>